<reference evidence="2 3" key="1">
    <citation type="submission" date="2017-07" db="EMBL/GenBank/DDBJ databases">
        <authorList>
            <person name="Talla V."/>
            <person name="Backstrom N."/>
        </authorList>
    </citation>
    <scope>NUCLEOTIDE SEQUENCE [LARGE SCALE GENOMIC DNA]</scope>
</reference>
<sequence>MGPRPSAKFLGIRHVLGRIDRRFAHFSGSARGLCPSDVTPTPPHPSPRDRANFTLQHSTPHDLNLRSMYLCSHTHLLRAKVNIFDKIRRRGRSQQQRGASQAAASTTFRHSKLRYSSHFPARGSPLRVRTNAAQHAATPRLTDSADDPGSVGLAERPGYGYEALSAASDASDQAEPDADADDIAESWRGSTRVNFPPHVELEQRATGSSLHRSRGRSMSAWSDISRSSIRFEER</sequence>
<keyword evidence="3" id="KW-1185">Reference proteome</keyword>
<dbReference type="Proteomes" id="UP000324832">
    <property type="component" value="Unassembled WGS sequence"/>
</dbReference>
<feature type="compositionally biased region" description="Low complexity" evidence="1">
    <location>
        <begin position="93"/>
        <end position="105"/>
    </location>
</feature>
<dbReference type="AlphaFoldDB" id="A0A5E4R750"/>
<evidence type="ECO:0000313" key="3">
    <source>
        <dbReference type="Proteomes" id="UP000324832"/>
    </source>
</evidence>
<accession>A0A5E4R750</accession>
<gene>
    <name evidence="2" type="ORF">LSINAPIS_LOCUS14762</name>
</gene>
<feature type="compositionally biased region" description="Polar residues" evidence="1">
    <location>
        <begin position="219"/>
        <end position="228"/>
    </location>
</feature>
<dbReference type="EMBL" id="FZQP02006937">
    <property type="protein sequence ID" value="VVD05170.1"/>
    <property type="molecule type" value="Genomic_DNA"/>
</dbReference>
<proteinExistence type="predicted"/>
<evidence type="ECO:0000313" key="2">
    <source>
        <dbReference type="EMBL" id="VVD05170.1"/>
    </source>
</evidence>
<name>A0A5E4R750_9NEOP</name>
<protein>
    <submittedName>
        <fullName evidence="2">Uncharacterized protein</fullName>
    </submittedName>
</protein>
<feature type="compositionally biased region" description="Low complexity" evidence="1">
    <location>
        <begin position="162"/>
        <end position="171"/>
    </location>
</feature>
<evidence type="ECO:0000256" key="1">
    <source>
        <dbReference type="SAM" id="MobiDB-lite"/>
    </source>
</evidence>
<organism evidence="2 3">
    <name type="scientific">Leptidea sinapis</name>
    <dbReference type="NCBI Taxonomy" id="189913"/>
    <lineage>
        <taxon>Eukaryota</taxon>
        <taxon>Metazoa</taxon>
        <taxon>Ecdysozoa</taxon>
        <taxon>Arthropoda</taxon>
        <taxon>Hexapoda</taxon>
        <taxon>Insecta</taxon>
        <taxon>Pterygota</taxon>
        <taxon>Neoptera</taxon>
        <taxon>Endopterygota</taxon>
        <taxon>Lepidoptera</taxon>
        <taxon>Glossata</taxon>
        <taxon>Ditrysia</taxon>
        <taxon>Papilionoidea</taxon>
        <taxon>Pieridae</taxon>
        <taxon>Dismorphiinae</taxon>
        <taxon>Leptidea</taxon>
    </lineage>
</organism>
<feature type="compositionally biased region" description="Acidic residues" evidence="1">
    <location>
        <begin position="172"/>
        <end position="184"/>
    </location>
</feature>
<feature type="region of interest" description="Disordered" evidence="1">
    <location>
        <begin position="89"/>
        <end position="234"/>
    </location>
</feature>